<dbReference type="EMBL" id="RBOJ01000055">
    <property type="protein sequence ID" value="RMM51743.1"/>
    <property type="molecule type" value="Genomic_DNA"/>
</dbReference>
<evidence type="ECO:0000313" key="1">
    <source>
        <dbReference type="EMBL" id="RMM51743.1"/>
    </source>
</evidence>
<evidence type="ECO:0000313" key="2">
    <source>
        <dbReference type="Proteomes" id="UP000270661"/>
    </source>
</evidence>
<dbReference type="AlphaFoldDB" id="A0A3M3EQ51"/>
<comment type="caution">
    <text evidence="1">The sequence shown here is derived from an EMBL/GenBank/DDBJ whole genome shotgun (WGS) entry which is preliminary data.</text>
</comment>
<name>A0A3M3EQ51_9PSED</name>
<organism evidence="1 2">
    <name type="scientific">Pseudomonas corrugata</name>
    <dbReference type="NCBI Taxonomy" id="47879"/>
    <lineage>
        <taxon>Bacteria</taxon>
        <taxon>Pseudomonadati</taxon>
        <taxon>Pseudomonadota</taxon>
        <taxon>Gammaproteobacteria</taxon>
        <taxon>Pseudomonadales</taxon>
        <taxon>Pseudomonadaceae</taxon>
        <taxon>Pseudomonas</taxon>
    </lineage>
</organism>
<gene>
    <name evidence="1" type="ORF">ALQ77_00516</name>
</gene>
<reference evidence="1 2" key="1">
    <citation type="submission" date="2018-08" db="EMBL/GenBank/DDBJ databases">
        <title>Recombination of ecologically and evolutionarily significant loci maintains genetic cohesion in the Pseudomonas syringae species complex.</title>
        <authorList>
            <person name="Dillon M."/>
            <person name="Thakur S."/>
            <person name="Almeida R.N.D."/>
            <person name="Weir B.S."/>
            <person name="Guttman D.S."/>
        </authorList>
    </citation>
    <scope>NUCLEOTIDE SEQUENCE [LARGE SCALE GENOMIC DNA]</scope>
    <source>
        <strain evidence="1 2">NCPPB2445</strain>
    </source>
</reference>
<proteinExistence type="predicted"/>
<keyword evidence="2" id="KW-1185">Reference proteome</keyword>
<protein>
    <submittedName>
        <fullName evidence="1">Uncharacterized protein</fullName>
    </submittedName>
</protein>
<accession>A0A3M3EQ51</accession>
<dbReference type="Proteomes" id="UP000270661">
    <property type="component" value="Unassembled WGS sequence"/>
</dbReference>
<sequence>MQQVISMSFNLADKPLAERAALEDEKSRLFELWQNNLGKAKGDAARLFGERSKRKGKWAEWVRAELDGMSPPEYANMVRSEVNRLMAANK</sequence>